<dbReference type="InterPro" id="IPR003822">
    <property type="entry name" value="PAH"/>
</dbReference>
<keyword evidence="2" id="KW-0678">Repressor</keyword>
<dbReference type="PANTHER" id="PTHR12346">
    <property type="entry name" value="SIN3B-RELATED"/>
    <property type="match status" value="1"/>
</dbReference>
<sequence length="1213" mass="138007">MAAEDASHLVARHSNSPAPVPSAHTSENPPSRSVVTEAVSPTAHASLVSTGTERPMHPMSGSMPPQPLAQSQSQGQSQSQSQSQGPGATRSPSVSMDNQAVHPLADAAPAGSAPTSSSPVTTSPAAPAASSAPASHRSSASPAIYHQKNPQQQQQQQQPHQQDAPQQSTHSSASTNGYRPLNVKDALTYLDQVKIQFSDQPEIYNRFLDIMKDFKSQTIDTPGVIERVSSLFHGHSSLISGFNTFLPPGYRIECYADERGRDVIKVTTPTGTTTTSGTEPLNLMPSTAPGGYYASYAQQPQSQQHQHQQQRYGRPMPPQNIYHRPSMPQREEAGGRRAPVEFNHAINYVNKIKNRFAGEPDTYKQFLEILQTYQKEQKPIQEVYAQVQDLFNGAADLLDEFKQFLPETSGAGGGAGMAALFGGVTGKRGSVMVPSLPPSTSSRKKRIGSISSANLSKRSKIHHKMEVQLSNVRSGMDDTDFETSARATMSAEEAEFFDRVQKYIGHRGTYRAFLKLLNLFSRQILDQNLLVARVESFIGGNHELFDWFKRLVGYNAKDDTIIENEPTEKPNLANCKPYGPSYRCIPEKWQQDTCSGRDNLCREVLNDEYVSHPRWASEENGYVTSKKNHFEEALHRVEEERYDYDLSIEANLNTIALLEPVVKKISVMSEEEKIEYQLPPGLGGPSKAIYQHIIKKIYGNERGREVIDLIHNNPVPTVPLLLKRLKQKDDEWKRAQREWNKIWREVEAKNYYKALDYQGVTFKNNDKKIMSSKNMLAEIESIRNSQVDNVKRKQPSKEKFVYDGGSRHPPQFSFEFNDRHVFHDITRLIISFLERQEVYNPEHCDALRAFLDTFIPLLFDVDGDVLMGDVRIKTEEGDDAPEEERRKERPCITFFGNPTYYCFMRLYQMAYNRLQTLKNVDNDYKDHPDKTKKANKAALDLSLTNVTVNGVSMDFSNGYYNAMLDLIDVFFESAVDQQVYEECARYIYGKKAHVIFTIDKLVMLIIRHLHQIMSDASTRQLVDLFKMFRDLENPPNAQQLATYKMRAEQECMEPNETMFAFVFDLGKRVLTIQLLGTDDYVVETDARVAYNEYVNNYADFNVPTEGVNQDRMQKRFMKRNLKGEEEDRKDADDDSYVYQGMQYKISKDTYHMFYIIDTEDAFIRKRRSEKANLSMRQQPRWHEWLESEKGWQGQIEDKTAAEQEARRSLGESS</sequence>
<keyword evidence="5" id="KW-0804">Transcription</keyword>
<feature type="compositionally biased region" description="Low complexity" evidence="8">
    <location>
        <begin position="103"/>
        <end position="167"/>
    </location>
</feature>
<feature type="compositionally biased region" description="Low complexity" evidence="8">
    <location>
        <begin position="297"/>
        <end position="314"/>
    </location>
</feature>
<feature type="domain" description="Histone deacetylase interacting" evidence="9">
    <location>
        <begin position="574"/>
        <end position="675"/>
    </location>
</feature>
<evidence type="ECO:0000313" key="10">
    <source>
        <dbReference type="EMBL" id="ORY97604.1"/>
    </source>
</evidence>
<keyword evidence="6 7" id="KW-0539">Nucleus</keyword>
<feature type="compositionally biased region" description="Polar residues" evidence="8">
    <location>
        <begin position="13"/>
        <end position="34"/>
    </location>
</feature>
<name>A0A1X2HF68_SYNRA</name>
<dbReference type="FunFam" id="1.20.1160.11:FF:000001">
    <property type="entry name" value="Paired amphipathic helix protein Sin3"/>
    <property type="match status" value="1"/>
</dbReference>
<keyword evidence="3" id="KW-0677">Repeat</keyword>
<dbReference type="InParanoid" id="A0A1X2HF68"/>
<evidence type="ECO:0000256" key="4">
    <source>
        <dbReference type="ARBA" id="ARBA00023015"/>
    </source>
</evidence>
<dbReference type="GO" id="GO:0033698">
    <property type="term" value="C:Rpd3L complex"/>
    <property type="evidence" value="ECO:0007669"/>
    <property type="project" value="UniProtKB-ARBA"/>
</dbReference>
<dbReference type="OrthoDB" id="10265969at2759"/>
<comment type="subcellular location">
    <subcellularLocation>
        <location evidence="1 7">Nucleus</location>
    </subcellularLocation>
</comment>
<evidence type="ECO:0000256" key="2">
    <source>
        <dbReference type="ARBA" id="ARBA00022491"/>
    </source>
</evidence>
<dbReference type="FunFam" id="1.20.1160.11:FF:000003">
    <property type="entry name" value="Paired amphipathic helix SIN3-like protein"/>
    <property type="match status" value="1"/>
</dbReference>
<proteinExistence type="predicted"/>
<feature type="region of interest" description="Disordered" evidence="8">
    <location>
        <begin position="1"/>
        <end position="179"/>
    </location>
</feature>
<dbReference type="Gene3D" id="1.20.1160.11">
    <property type="entry name" value="Paired amphipathic helix"/>
    <property type="match status" value="3"/>
</dbReference>
<gene>
    <name evidence="10" type="ORF">BCR43DRAFT_490037</name>
</gene>
<feature type="region of interest" description="Disordered" evidence="8">
    <location>
        <begin position="297"/>
        <end position="337"/>
    </location>
</feature>
<dbReference type="InterPro" id="IPR031693">
    <property type="entry name" value="Sin3_C"/>
</dbReference>
<feature type="region of interest" description="Disordered" evidence="8">
    <location>
        <begin position="1190"/>
        <end position="1213"/>
    </location>
</feature>
<feature type="compositionally biased region" description="Low complexity" evidence="8">
    <location>
        <begin position="70"/>
        <end position="85"/>
    </location>
</feature>
<dbReference type="GO" id="GO:0003714">
    <property type="term" value="F:transcription corepressor activity"/>
    <property type="evidence" value="ECO:0007669"/>
    <property type="project" value="InterPro"/>
</dbReference>
<dbReference type="GO" id="GO:0010628">
    <property type="term" value="P:positive regulation of gene expression"/>
    <property type="evidence" value="ECO:0007669"/>
    <property type="project" value="UniProtKB-ARBA"/>
</dbReference>
<dbReference type="SMART" id="SM00761">
    <property type="entry name" value="HDAC_interact"/>
    <property type="match status" value="1"/>
</dbReference>
<evidence type="ECO:0000259" key="9">
    <source>
        <dbReference type="SMART" id="SM00761"/>
    </source>
</evidence>
<evidence type="ECO:0000256" key="8">
    <source>
        <dbReference type="SAM" id="MobiDB-lite"/>
    </source>
</evidence>
<evidence type="ECO:0000256" key="5">
    <source>
        <dbReference type="ARBA" id="ARBA00023163"/>
    </source>
</evidence>
<dbReference type="InterPro" id="IPR036600">
    <property type="entry name" value="PAH_sf"/>
</dbReference>
<evidence type="ECO:0000256" key="3">
    <source>
        <dbReference type="ARBA" id="ARBA00022737"/>
    </source>
</evidence>
<dbReference type="OMA" id="RNEYTEH"/>
<dbReference type="Proteomes" id="UP000242180">
    <property type="component" value="Unassembled WGS sequence"/>
</dbReference>
<evidence type="ECO:0000256" key="7">
    <source>
        <dbReference type="PROSITE-ProRule" id="PRU00810"/>
    </source>
</evidence>
<evidence type="ECO:0000313" key="11">
    <source>
        <dbReference type="Proteomes" id="UP000242180"/>
    </source>
</evidence>
<dbReference type="InterPro" id="IPR013194">
    <property type="entry name" value="HDAC_interact_dom"/>
</dbReference>
<dbReference type="AlphaFoldDB" id="A0A1X2HF68"/>
<dbReference type="Pfam" id="PF02671">
    <property type="entry name" value="PAH"/>
    <property type="match status" value="3"/>
</dbReference>
<organism evidence="10 11">
    <name type="scientific">Syncephalastrum racemosum</name>
    <name type="common">Filamentous fungus</name>
    <dbReference type="NCBI Taxonomy" id="13706"/>
    <lineage>
        <taxon>Eukaryota</taxon>
        <taxon>Fungi</taxon>
        <taxon>Fungi incertae sedis</taxon>
        <taxon>Mucoromycota</taxon>
        <taxon>Mucoromycotina</taxon>
        <taxon>Mucoromycetes</taxon>
        <taxon>Mucorales</taxon>
        <taxon>Syncephalastraceae</taxon>
        <taxon>Syncephalastrum</taxon>
    </lineage>
</organism>
<keyword evidence="4" id="KW-0805">Transcription regulation</keyword>
<dbReference type="FunCoup" id="A0A1X2HF68">
    <property type="interactions" value="750"/>
</dbReference>
<dbReference type="PANTHER" id="PTHR12346:SF0">
    <property type="entry name" value="SIN3A, ISOFORM G"/>
    <property type="match status" value="1"/>
</dbReference>
<dbReference type="EMBL" id="MCGN01000004">
    <property type="protein sequence ID" value="ORY97604.1"/>
    <property type="molecule type" value="Genomic_DNA"/>
</dbReference>
<feature type="compositionally biased region" description="Polar residues" evidence="8">
    <location>
        <begin position="168"/>
        <end position="177"/>
    </location>
</feature>
<dbReference type="PROSITE" id="PS51477">
    <property type="entry name" value="PAH"/>
    <property type="match status" value="3"/>
</dbReference>
<dbReference type="FunFam" id="1.20.1160.11:FF:000002">
    <property type="entry name" value="Paired amphipathic helix protein SIN3"/>
    <property type="match status" value="1"/>
</dbReference>
<dbReference type="SUPFAM" id="SSF47762">
    <property type="entry name" value="PAH2 domain"/>
    <property type="match status" value="3"/>
</dbReference>
<dbReference type="GO" id="GO:0000122">
    <property type="term" value="P:negative regulation of transcription by RNA polymerase II"/>
    <property type="evidence" value="ECO:0007669"/>
    <property type="project" value="TreeGrafter"/>
</dbReference>
<keyword evidence="11" id="KW-1185">Reference proteome</keyword>
<comment type="caution">
    <text evidence="10">The sequence shown here is derived from an EMBL/GenBank/DDBJ whole genome shotgun (WGS) entry which is preliminary data.</text>
</comment>
<dbReference type="Pfam" id="PF16879">
    <property type="entry name" value="Sin3a_C"/>
    <property type="match status" value="1"/>
</dbReference>
<reference evidence="10 11" key="1">
    <citation type="submission" date="2016-07" db="EMBL/GenBank/DDBJ databases">
        <title>Pervasive Adenine N6-methylation of Active Genes in Fungi.</title>
        <authorList>
            <consortium name="DOE Joint Genome Institute"/>
            <person name="Mondo S.J."/>
            <person name="Dannebaum R.O."/>
            <person name="Kuo R.C."/>
            <person name="Labutti K."/>
            <person name="Haridas S."/>
            <person name="Kuo A."/>
            <person name="Salamov A."/>
            <person name="Ahrendt S.R."/>
            <person name="Lipzen A."/>
            <person name="Sullivan W."/>
            <person name="Andreopoulos W.B."/>
            <person name="Clum A."/>
            <person name="Lindquist E."/>
            <person name="Daum C."/>
            <person name="Ramamoorthy G.K."/>
            <person name="Gryganskyi A."/>
            <person name="Culley D."/>
            <person name="Magnuson J.K."/>
            <person name="James T.Y."/>
            <person name="O'Malley M.A."/>
            <person name="Stajich J.E."/>
            <person name="Spatafora J.W."/>
            <person name="Visel A."/>
            <person name="Grigoriev I.V."/>
        </authorList>
    </citation>
    <scope>NUCLEOTIDE SEQUENCE [LARGE SCALE GENOMIC DNA]</scope>
    <source>
        <strain evidence="10 11">NRRL 2496</strain>
    </source>
</reference>
<evidence type="ECO:0000256" key="1">
    <source>
        <dbReference type="ARBA" id="ARBA00004123"/>
    </source>
</evidence>
<dbReference type="Pfam" id="PF08295">
    <property type="entry name" value="Sin3_corepress"/>
    <property type="match status" value="1"/>
</dbReference>
<dbReference type="STRING" id="13706.A0A1X2HF68"/>
<evidence type="ECO:0000256" key="6">
    <source>
        <dbReference type="ARBA" id="ARBA00023242"/>
    </source>
</evidence>
<dbReference type="InterPro" id="IPR039774">
    <property type="entry name" value="Sin3-like"/>
</dbReference>
<protein>
    <recommendedName>
        <fullName evidence="9">Histone deacetylase interacting domain-containing protein</fullName>
    </recommendedName>
</protein>
<accession>A0A1X2HF68</accession>